<keyword evidence="2" id="KW-1185">Reference proteome</keyword>
<accession>A0A0V1BA34</accession>
<gene>
    <name evidence="1" type="ORF">T03_18136</name>
</gene>
<protein>
    <submittedName>
        <fullName evidence="1">Uncharacterized protein</fullName>
    </submittedName>
</protein>
<name>A0A0V1BA34_TRIBR</name>
<organism evidence="1 2">
    <name type="scientific">Trichinella britovi</name>
    <name type="common">Parasitic roundworm</name>
    <dbReference type="NCBI Taxonomy" id="45882"/>
    <lineage>
        <taxon>Eukaryota</taxon>
        <taxon>Metazoa</taxon>
        <taxon>Ecdysozoa</taxon>
        <taxon>Nematoda</taxon>
        <taxon>Enoplea</taxon>
        <taxon>Dorylaimia</taxon>
        <taxon>Trichinellida</taxon>
        <taxon>Trichinellidae</taxon>
        <taxon>Trichinella</taxon>
    </lineage>
</organism>
<evidence type="ECO:0000313" key="2">
    <source>
        <dbReference type="Proteomes" id="UP000054653"/>
    </source>
</evidence>
<reference evidence="1 2" key="1">
    <citation type="submission" date="2015-01" db="EMBL/GenBank/DDBJ databases">
        <title>Evolution of Trichinella species and genotypes.</title>
        <authorList>
            <person name="Korhonen P.K."/>
            <person name="Edoardo P."/>
            <person name="Giuseppe L.R."/>
            <person name="Gasser R.B."/>
        </authorList>
    </citation>
    <scope>NUCLEOTIDE SEQUENCE [LARGE SCALE GENOMIC DNA]</scope>
    <source>
        <strain evidence="1">ISS120</strain>
    </source>
</reference>
<dbReference type="EMBL" id="JYDI01001313">
    <property type="protein sequence ID" value="KRY33791.1"/>
    <property type="molecule type" value="Genomic_DNA"/>
</dbReference>
<sequence>MGAFVCLTDVAIEFHCKTVLFDFILRLGMASSLERFKIN</sequence>
<dbReference type="Proteomes" id="UP000054653">
    <property type="component" value="Unassembled WGS sequence"/>
</dbReference>
<dbReference type="AlphaFoldDB" id="A0A0V1BA34"/>
<comment type="caution">
    <text evidence="1">The sequence shown here is derived from an EMBL/GenBank/DDBJ whole genome shotgun (WGS) entry which is preliminary data.</text>
</comment>
<proteinExistence type="predicted"/>
<evidence type="ECO:0000313" key="1">
    <source>
        <dbReference type="EMBL" id="KRY33791.1"/>
    </source>
</evidence>